<protein>
    <submittedName>
        <fullName evidence="1">Uncharacterized protein</fullName>
    </submittedName>
</protein>
<sequence length="114" mass="12489">MLVSCITMGRGPARLFYLIAASYGACMARSRFTSITAIIIRKFESRTGENGWNISRTLTLCIGRVNDYTLIAGARLVGKSLLIFEDSTEVLSCLIETLAFLLEIALDGGHNKPQ</sequence>
<dbReference type="EMBL" id="CM035424">
    <property type="protein sequence ID" value="KAH7352231.1"/>
    <property type="molecule type" value="Genomic_DNA"/>
</dbReference>
<proteinExistence type="predicted"/>
<dbReference type="Proteomes" id="UP000825935">
    <property type="component" value="Chromosome 19"/>
</dbReference>
<name>A0A8T2SL67_CERRI</name>
<organism evidence="1 2">
    <name type="scientific">Ceratopteris richardii</name>
    <name type="common">Triangle waterfern</name>
    <dbReference type="NCBI Taxonomy" id="49495"/>
    <lineage>
        <taxon>Eukaryota</taxon>
        <taxon>Viridiplantae</taxon>
        <taxon>Streptophyta</taxon>
        <taxon>Embryophyta</taxon>
        <taxon>Tracheophyta</taxon>
        <taxon>Polypodiopsida</taxon>
        <taxon>Polypodiidae</taxon>
        <taxon>Polypodiales</taxon>
        <taxon>Pteridineae</taxon>
        <taxon>Pteridaceae</taxon>
        <taxon>Parkerioideae</taxon>
        <taxon>Ceratopteris</taxon>
    </lineage>
</organism>
<comment type="caution">
    <text evidence="1">The sequence shown here is derived from an EMBL/GenBank/DDBJ whole genome shotgun (WGS) entry which is preliminary data.</text>
</comment>
<reference evidence="1" key="1">
    <citation type="submission" date="2021-08" db="EMBL/GenBank/DDBJ databases">
        <title>WGS assembly of Ceratopteris richardii.</title>
        <authorList>
            <person name="Marchant D.B."/>
            <person name="Chen G."/>
            <person name="Jenkins J."/>
            <person name="Shu S."/>
            <person name="Leebens-Mack J."/>
            <person name="Grimwood J."/>
            <person name="Schmutz J."/>
            <person name="Soltis P."/>
            <person name="Soltis D."/>
            <person name="Chen Z.-H."/>
        </authorList>
    </citation>
    <scope>NUCLEOTIDE SEQUENCE</scope>
    <source>
        <strain evidence="1">Whitten #5841</strain>
        <tissue evidence="1">Leaf</tissue>
    </source>
</reference>
<accession>A0A8T2SL67</accession>
<gene>
    <name evidence="1" type="ORF">KP509_19G036000</name>
</gene>
<keyword evidence="2" id="KW-1185">Reference proteome</keyword>
<evidence type="ECO:0000313" key="1">
    <source>
        <dbReference type="EMBL" id="KAH7352231.1"/>
    </source>
</evidence>
<dbReference type="AlphaFoldDB" id="A0A8T2SL67"/>
<evidence type="ECO:0000313" key="2">
    <source>
        <dbReference type="Proteomes" id="UP000825935"/>
    </source>
</evidence>